<keyword evidence="11" id="KW-0460">Magnesium</keyword>
<dbReference type="GO" id="GO:0004674">
    <property type="term" value="F:protein serine/threonine kinase activity"/>
    <property type="evidence" value="ECO:0007669"/>
    <property type="project" value="UniProtKB-KW"/>
</dbReference>
<dbReference type="PROSITE" id="PS00108">
    <property type="entry name" value="PROTEIN_KINASE_ST"/>
    <property type="match status" value="1"/>
</dbReference>
<dbReference type="AlphaFoldDB" id="A0ABD2JN89"/>
<evidence type="ECO:0000256" key="12">
    <source>
        <dbReference type="ARBA" id="ARBA00023211"/>
    </source>
</evidence>
<keyword evidence="9" id="KW-0418">Kinase</keyword>
<evidence type="ECO:0000256" key="3">
    <source>
        <dbReference type="ARBA" id="ARBA00009985"/>
    </source>
</evidence>
<evidence type="ECO:0000256" key="6">
    <source>
        <dbReference type="ARBA" id="ARBA00022679"/>
    </source>
</evidence>
<feature type="binding site" evidence="15">
    <location>
        <position position="440"/>
    </location>
    <ligand>
        <name>ATP</name>
        <dbReference type="ChEBI" id="CHEBI:30616"/>
    </ligand>
</feature>
<feature type="compositionally biased region" description="Basic and acidic residues" evidence="16">
    <location>
        <begin position="53"/>
        <end position="66"/>
    </location>
</feature>
<protein>
    <recommendedName>
        <fullName evidence="4">non-specific serine/threonine protein kinase</fullName>
        <ecNumber evidence="4">2.7.11.1</ecNumber>
    </recommendedName>
</protein>
<feature type="chain" id="PRO_5044885507" description="non-specific serine/threonine protein kinase" evidence="17">
    <location>
        <begin position="29"/>
        <end position="742"/>
    </location>
</feature>
<evidence type="ECO:0000256" key="10">
    <source>
        <dbReference type="ARBA" id="ARBA00022840"/>
    </source>
</evidence>
<evidence type="ECO:0000256" key="15">
    <source>
        <dbReference type="PROSITE-ProRule" id="PRU10141"/>
    </source>
</evidence>
<dbReference type="SUPFAM" id="SSF56112">
    <property type="entry name" value="Protein kinase-like (PK-like)"/>
    <property type="match status" value="1"/>
</dbReference>
<evidence type="ECO:0000256" key="9">
    <source>
        <dbReference type="ARBA" id="ARBA00022777"/>
    </source>
</evidence>
<dbReference type="SMART" id="SM00220">
    <property type="entry name" value="S_TKc"/>
    <property type="match status" value="1"/>
</dbReference>
<evidence type="ECO:0000256" key="17">
    <source>
        <dbReference type="SAM" id="SignalP"/>
    </source>
</evidence>
<sequence length="742" mass="83970">MQRPFVGLLLVHLARRFVFFVQIQFLKGEKFEDTTKFMWVDDFNEMRVADKIQKVAPRENGPRENDPDPPGSEAAQSLRTFDRLAPSRPRPIRQTARMFGRSVTLRQFTISLKKILPNRLNNGAGGHQSGGKSAHLVGSPPLRLFASFAVFPMEKRDGTEGRHQMQQQMADKDHLLIAFSCLQQQMDKNKGTAKGGNKQWKVMATDGGEREKPTRIEPHYRPIDADLCTDQINWDEEEEEEAMVHRTDDEDINCEQNGAEDIQIGRLHIQRLFKPSQQLTIAGRRRIFVAIASAVGAGVAPTCGKGVEKLSMNNEFPSSSGETAQFAQTFSTAGAASVQQNGDVPTQQFVASSADALLNSLVGMDLVTHADIVKMGTTQRNHLRPGTDGDCFLYSNEEVFMEKPPKIIEGYLFGDLIGEGSYSKVKEVVHVRSLMRRAVKIIKDKRLRKIPGGEQNVHREIDVLRRLNHRNVVKVFDIFRIEEKQKLYIVMEFCVCSLQQMLDNCTEKMLPEFQAHLYFTQLIDGLDFLHTKRIIHKDIKPANLLLSLDGILKICDLGVAELLESASDWCTLVQGTPKFQPPEVVSGTQKRFRGRLVDIWSCGVTLYNLVSGCYPFDGDVIMKLFENITTAPLQMPPTPISQSLTQLLTGVLQKKPEKRWDMLKIRKCKWFTSQHQTDSARIVRVPSIKHTPAHRPLSVYNSLVQLYSGQQTVTEEEEEEGGEVEEEQKQQPAEEEEEKQTK</sequence>
<keyword evidence="8 15" id="KW-0547">Nucleotide-binding</keyword>
<evidence type="ECO:0000256" key="7">
    <source>
        <dbReference type="ARBA" id="ARBA00022723"/>
    </source>
</evidence>
<evidence type="ECO:0000259" key="18">
    <source>
        <dbReference type="PROSITE" id="PS50011"/>
    </source>
</evidence>
<dbReference type="PANTHER" id="PTHR24346">
    <property type="entry name" value="MAP/MICROTUBULE AFFINITY-REGULATING KINASE"/>
    <property type="match status" value="1"/>
</dbReference>
<proteinExistence type="inferred from homology"/>
<evidence type="ECO:0000256" key="11">
    <source>
        <dbReference type="ARBA" id="ARBA00022842"/>
    </source>
</evidence>
<comment type="cofactor">
    <cofactor evidence="2">
        <name>Mg(2+)</name>
        <dbReference type="ChEBI" id="CHEBI:18420"/>
    </cofactor>
</comment>
<evidence type="ECO:0000256" key="13">
    <source>
        <dbReference type="ARBA" id="ARBA00047899"/>
    </source>
</evidence>
<evidence type="ECO:0000256" key="5">
    <source>
        <dbReference type="ARBA" id="ARBA00022527"/>
    </source>
</evidence>
<evidence type="ECO:0000256" key="16">
    <source>
        <dbReference type="SAM" id="MobiDB-lite"/>
    </source>
</evidence>
<dbReference type="PROSITE" id="PS50011">
    <property type="entry name" value="PROTEIN_KINASE_DOM"/>
    <property type="match status" value="1"/>
</dbReference>
<dbReference type="Proteomes" id="UP001620626">
    <property type="component" value="Unassembled WGS sequence"/>
</dbReference>
<dbReference type="Pfam" id="PF00069">
    <property type="entry name" value="Pkinase"/>
    <property type="match status" value="1"/>
</dbReference>
<dbReference type="FunFam" id="1.10.510.10:FF:000571">
    <property type="entry name" value="Maternal embryonic leucine zipper kinase"/>
    <property type="match status" value="1"/>
</dbReference>
<keyword evidence="7" id="KW-0479">Metal-binding</keyword>
<comment type="caution">
    <text evidence="19">The sequence shown here is derived from an EMBL/GenBank/DDBJ whole genome shotgun (WGS) entry which is preliminary data.</text>
</comment>
<comment type="cofactor">
    <cofactor evidence="1">
        <name>Mn(2+)</name>
        <dbReference type="ChEBI" id="CHEBI:29035"/>
    </cofactor>
</comment>
<dbReference type="GO" id="GO:0046872">
    <property type="term" value="F:metal ion binding"/>
    <property type="evidence" value="ECO:0007669"/>
    <property type="project" value="UniProtKB-KW"/>
</dbReference>
<feature type="domain" description="Protein kinase" evidence="18">
    <location>
        <begin position="411"/>
        <end position="671"/>
    </location>
</feature>
<keyword evidence="20" id="KW-1185">Reference proteome</keyword>
<reference evidence="19 20" key="1">
    <citation type="submission" date="2024-10" db="EMBL/GenBank/DDBJ databases">
        <authorList>
            <person name="Kim D."/>
        </authorList>
    </citation>
    <scope>NUCLEOTIDE SEQUENCE [LARGE SCALE GENOMIC DNA]</scope>
    <source>
        <strain evidence="19">BH-2024</strain>
    </source>
</reference>
<keyword evidence="10 15" id="KW-0067">ATP-binding</keyword>
<evidence type="ECO:0000256" key="8">
    <source>
        <dbReference type="ARBA" id="ARBA00022741"/>
    </source>
</evidence>
<feature type="region of interest" description="Disordered" evidence="16">
    <location>
        <begin position="709"/>
        <end position="742"/>
    </location>
</feature>
<keyword evidence="6" id="KW-0808">Transferase</keyword>
<feature type="compositionally biased region" description="Acidic residues" evidence="16">
    <location>
        <begin position="714"/>
        <end position="726"/>
    </location>
</feature>
<evidence type="ECO:0000256" key="4">
    <source>
        <dbReference type="ARBA" id="ARBA00012513"/>
    </source>
</evidence>
<dbReference type="PROSITE" id="PS00107">
    <property type="entry name" value="PROTEIN_KINASE_ATP"/>
    <property type="match status" value="1"/>
</dbReference>
<evidence type="ECO:0000313" key="19">
    <source>
        <dbReference type="EMBL" id="KAL3092084.1"/>
    </source>
</evidence>
<dbReference type="Gene3D" id="1.10.510.10">
    <property type="entry name" value="Transferase(Phosphotransferase) domain 1"/>
    <property type="match status" value="1"/>
</dbReference>
<evidence type="ECO:0000256" key="14">
    <source>
        <dbReference type="ARBA" id="ARBA00048679"/>
    </source>
</evidence>
<accession>A0ABD2JN89</accession>
<evidence type="ECO:0000256" key="2">
    <source>
        <dbReference type="ARBA" id="ARBA00001946"/>
    </source>
</evidence>
<comment type="similarity">
    <text evidence="3">Belongs to the protein kinase superfamily. CAMK Ser/Thr protein kinase family. LKB1 subfamily.</text>
</comment>
<keyword evidence="5" id="KW-0723">Serine/threonine-protein kinase</keyword>
<feature type="signal peptide" evidence="17">
    <location>
        <begin position="1"/>
        <end position="28"/>
    </location>
</feature>
<evidence type="ECO:0000313" key="20">
    <source>
        <dbReference type="Proteomes" id="UP001620626"/>
    </source>
</evidence>
<dbReference type="Gene3D" id="3.30.200.20">
    <property type="entry name" value="Phosphorylase Kinase, domain 1"/>
    <property type="match status" value="1"/>
</dbReference>
<dbReference type="PANTHER" id="PTHR24346:SF94">
    <property type="entry name" value="NON-SPECIFIC SERINE_THREONINE PROTEIN KINASE"/>
    <property type="match status" value="1"/>
</dbReference>
<dbReference type="InterPro" id="IPR011009">
    <property type="entry name" value="Kinase-like_dom_sf"/>
</dbReference>
<dbReference type="InterPro" id="IPR017441">
    <property type="entry name" value="Protein_kinase_ATP_BS"/>
</dbReference>
<feature type="compositionally biased region" description="Acidic residues" evidence="16">
    <location>
        <begin position="733"/>
        <end position="742"/>
    </location>
</feature>
<dbReference type="EMBL" id="JBICBT010000933">
    <property type="protein sequence ID" value="KAL3092084.1"/>
    <property type="molecule type" value="Genomic_DNA"/>
</dbReference>
<dbReference type="GO" id="GO:0005524">
    <property type="term" value="F:ATP binding"/>
    <property type="evidence" value="ECO:0007669"/>
    <property type="project" value="UniProtKB-UniRule"/>
</dbReference>
<dbReference type="InterPro" id="IPR008271">
    <property type="entry name" value="Ser/Thr_kinase_AS"/>
</dbReference>
<comment type="catalytic activity">
    <reaction evidence="14">
        <text>L-seryl-[protein] + ATP = O-phospho-L-seryl-[protein] + ADP + H(+)</text>
        <dbReference type="Rhea" id="RHEA:17989"/>
        <dbReference type="Rhea" id="RHEA-COMP:9863"/>
        <dbReference type="Rhea" id="RHEA-COMP:11604"/>
        <dbReference type="ChEBI" id="CHEBI:15378"/>
        <dbReference type="ChEBI" id="CHEBI:29999"/>
        <dbReference type="ChEBI" id="CHEBI:30616"/>
        <dbReference type="ChEBI" id="CHEBI:83421"/>
        <dbReference type="ChEBI" id="CHEBI:456216"/>
        <dbReference type="EC" id="2.7.11.1"/>
    </reaction>
</comment>
<gene>
    <name evidence="19" type="ORF">niasHT_021990</name>
</gene>
<feature type="region of interest" description="Disordered" evidence="16">
    <location>
        <begin position="53"/>
        <end position="75"/>
    </location>
</feature>
<organism evidence="19 20">
    <name type="scientific">Heterodera trifolii</name>
    <dbReference type="NCBI Taxonomy" id="157864"/>
    <lineage>
        <taxon>Eukaryota</taxon>
        <taxon>Metazoa</taxon>
        <taxon>Ecdysozoa</taxon>
        <taxon>Nematoda</taxon>
        <taxon>Chromadorea</taxon>
        <taxon>Rhabditida</taxon>
        <taxon>Tylenchina</taxon>
        <taxon>Tylenchomorpha</taxon>
        <taxon>Tylenchoidea</taxon>
        <taxon>Heteroderidae</taxon>
        <taxon>Heteroderinae</taxon>
        <taxon>Heterodera</taxon>
    </lineage>
</organism>
<dbReference type="InterPro" id="IPR000719">
    <property type="entry name" value="Prot_kinase_dom"/>
</dbReference>
<name>A0ABD2JN89_9BILA</name>
<comment type="catalytic activity">
    <reaction evidence="13">
        <text>L-threonyl-[protein] + ATP = O-phospho-L-threonyl-[protein] + ADP + H(+)</text>
        <dbReference type="Rhea" id="RHEA:46608"/>
        <dbReference type="Rhea" id="RHEA-COMP:11060"/>
        <dbReference type="Rhea" id="RHEA-COMP:11605"/>
        <dbReference type="ChEBI" id="CHEBI:15378"/>
        <dbReference type="ChEBI" id="CHEBI:30013"/>
        <dbReference type="ChEBI" id="CHEBI:30616"/>
        <dbReference type="ChEBI" id="CHEBI:61977"/>
        <dbReference type="ChEBI" id="CHEBI:456216"/>
        <dbReference type="EC" id="2.7.11.1"/>
    </reaction>
</comment>
<keyword evidence="12" id="KW-0464">Manganese</keyword>
<keyword evidence="17" id="KW-0732">Signal</keyword>
<evidence type="ECO:0000256" key="1">
    <source>
        <dbReference type="ARBA" id="ARBA00001936"/>
    </source>
</evidence>
<dbReference type="EC" id="2.7.11.1" evidence="4"/>
<dbReference type="FunFam" id="3.30.200.20:FF:000235">
    <property type="entry name" value="serine/threonine-protein kinase STK11"/>
    <property type="match status" value="1"/>
</dbReference>